<proteinExistence type="predicted"/>
<evidence type="ECO:0000256" key="1">
    <source>
        <dbReference type="SAM" id="MobiDB-lite"/>
    </source>
</evidence>
<feature type="compositionally biased region" description="Acidic residues" evidence="1">
    <location>
        <begin position="323"/>
        <end position="343"/>
    </location>
</feature>
<dbReference type="Proteomes" id="UP000590412">
    <property type="component" value="Unassembled WGS sequence"/>
</dbReference>
<comment type="caution">
    <text evidence="2">The sequence shown here is derived from an EMBL/GenBank/DDBJ whole genome shotgun (WGS) entry which is preliminary data.</text>
</comment>
<feature type="region of interest" description="Disordered" evidence="1">
    <location>
        <begin position="107"/>
        <end position="131"/>
    </location>
</feature>
<name>A0A8X7NGC3_CANPA</name>
<gene>
    <name evidence="2" type="ORF">FOB60_005231</name>
</gene>
<sequence>MPYFKSNLNTTTATTNNNNNTQVTNNKQNRFGGNHYHHHQDTKNYYATGQQNYRYSSFFPGFVTSATHGLPVASPSAAAAAFTTAAPTAVRPIVNTNSSQMTAAKEKNIPQLKSPLHQVPEDEQEDEREYGVRVDNSRQQLQQPSPGFQITDPDFHHPLQKFDIFGCNDDKIPRNLPGDAELEFSRAGHHLHHNNNNDNNNNNSSILQQLQILPPETTIDVYDFLNPRKSANMGYREKIRSWLSSVPLAIAYDEDSTQYFNLNCYPGVVSISDSTTDSDVGVVIDLGDIDDVLELQAQKVTRYVNRLYFNEEEIPLPKGENGENFEEDDLVEEEEEEEEEVDDEEKKKGQEQPVEEYDGRVPQDEEGMLGVEVYHHLYHHQQKQHQQDIASPIKVHIFATTGKSTILSAICTPVVHRKIAPCPKWKQFTQLGSNPPTHNNTKASI</sequence>
<feature type="region of interest" description="Disordered" evidence="1">
    <location>
        <begin position="1"/>
        <end position="31"/>
    </location>
</feature>
<reference evidence="2" key="1">
    <citation type="submission" date="2020-03" db="EMBL/GenBank/DDBJ databases">
        <title>FDA dAtabase for Regulatory Grade micrObial Sequences (FDA-ARGOS): Supporting development and validation of Infectious Disease Dx tests.</title>
        <authorList>
            <person name="Campos J."/>
            <person name="Goldberg B."/>
            <person name="Tallon L."/>
            <person name="Sadzewicz L."/>
            <person name="Vavikolanu K."/>
            <person name="Mehta A."/>
            <person name="Aluvathingal J."/>
            <person name="Nadendla S."/>
            <person name="Nandy P."/>
            <person name="Geyer C."/>
            <person name="Yan Y."/>
            <person name="Sichtig H."/>
        </authorList>
    </citation>
    <scope>NUCLEOTIDE SEQUENCE [LARGE SCALE GENOMIC DNA]</scope>
    <source>
        <strain evidence="2">FDAARGOS_652</strain>
    </source>
</reference>
<organism evidence="2 3">
    <name type="scientific">Candida parapsilosis</name>
    <name type="common">Yeast</name>
    <dbReference type="NCBI Taxonomy" id="5480"/>
    <lineage>
        <taxon>Eukaryota</taxon>
        <taxon>Fungi</taxon>
        <taxon>Dikarya</taxon>
        <taxon>Ascomycota</taxon>
        <taxon>Saccharomycotina</taxon>
        <taxon>Pichiomycetes</taxon>
        <taxon>Debaryomycetaceae</taxon>
        <taxon>Candida/Lodderomyces clade</taxon>
        <taxon>Candida</taxon>
    </lineage>
</organism>
<evidence type="ECO:0000313" key="3">
    <source>
        <dbReference type="Proteomes" id="UP000590412"/>
    </source>
</evidence>
<feature type="region of interest" description="Disordered" evidence="1">
    <location>
        <begin position="315"/>
        <end position="358"/>
    </location>
</feature>
<dbReference type="AlphaFoldDB" id="A0A8X7NGC3"/>
<evidence type="ECO:0000313" key="2">
    <source>
        <dbReference type="EMBL" id="KAF6044138.1"/>
    </source>
</evidence>
<feature type="compositionally biased region" description="Low complexity" evidence="1">
    <location>
        <begin position="7"/>
        <end position="29"/>
    </location>
</feature>
<dbReference type="EMBL" id="JABWAB010000011">
    <property type="protein sequence ID" value="KAF6044138.1"/>
    <property type="molecule type" value="Genomic_DNA"/>
</dbReference>
<accession>A0A8X7NGC3</accession>
<protein>
    <submittedName>
        <fullName evidence="2">Uncharacterized protein</fullName>
    </submittedName>
</protein>